<dbReference type="RefSeq" id="WP_113954604.1">
    <property type="nucleotide sequence ID" value="NZ_QNRT01000003.1"/>
</dbReference>
<sequence>MPNNQVPVKPELISEIRTLCETNKEIFVVSLCTTDGFSIKSFASKSLAAEADKLAAMSSTICALSDATSNQVLTDQFDVTIVESKSGNVLFVRTQYLDKPCVLMIAARSEMALANVRYRTIKLAESIASIAA</sequence>
<dbReference type="InParanoid" id="A0A395JNE1"/>
<evidence type="ECO:0000313" key="1">
    <source>
        <dbReference type="EMBL" id="RBP49594.1"/>
    </source>
</evidence>
<evidence type="ECO:0000313" key="2">
    <source>
        <dbReference type="Proteomes" id="UP000253083"/>
    </source>
</evidence>
<dbReference type="Gene3D" id="3.30.450.30">
    <property type="entry name" value="Dynein light chain 2a, cytoplasmic"/>
    <property type="match status" value="1"/>
</dbReference>
<proteinExistence type="predicted"/>
<accession>A0A395JNE1</accession>
<dbReference type="EMBL" id="QNRT01000003">
    <property type="protein sequence ID" value="RBP49594.1"/>
    <property type="molecule type" value="Genomic_DNA"/>
</dbReference>
<reference evidence="1 2" key="1">
    <citation type="submission" date="2018-06" db="EMBL/GenBank/DDBJ databases">
        <title>Genomic Encyclopedia of Type Strains, Phase IV (KMG-IV): sequencing the most valuable type-strain genomes for metagenomic binning, comparative biology and taxonomic classification.</title>
        <authorList>
            <person name="Goeker M."/>
        </authorList>
    </citation>
    <scope>NUCLEOTIDE SEQUENCE [LARGE SCALE GENOMIC DNA]</scope>
    <source>
        <strain evidence="1 2">DSM 24032</strain>
    </source>
</reference>
<gene>
    <name evidence="1" type="ORF">DFR28_10319</name>
</gene>
<keyword evidence="2" id="KW-1185">Reference proteome</keyword>
<dbReference type="Proteomes" id="UP000253083">
    <property type="component" value="Unassembled WGS sequence"/>
</dbReference>
<protein>
    <submittedName>
        <fullName evidence="1">Putative regulator of Ras-like GTPase activity (Roadblock/LC7/MglB family)</fullName>
    </submittedName>
</protein>
<comment type="caution">
    <text evidence="1">The sequence shown here is derived from an EMBL/GenBank/DDBJ whole genome shotgun (WGS) entry which is preliminary data.</text>
</comment>
<dbReference type="SUPFAM" id="SSF103196">
    <property type="entry name" value="Roadblock/LC7 domain"/>
    <property type="match status" value="1"/>
</dbReference>
<name>A0A395JNE1_9GAMM</name>
<dbReference type="AlphaFoldDB" id="A0A395JNE1"/>
<organism evidence="1 2">
    <name type="scientific">Arenicella xantha</name>
    <dbReference type="NCBI Taxonomy" id="644221"/>
    <lineage>
        <taxon>Bacteria</taxon>
        <taxon>Pseudomonadati</taxon>
        <taxon>Pseudomonadota</taxon>
        <taxon>Gammaproteobacteria</taxon>
        <taxon>Arenicellales</taxon>
        <taxon>Arenicellaceae</taxon>
        <taxon>Arenicella</taxon>
    </lineage>
</organism>
<dbReference type="OrthoDB" id="6658245at2"/>